<dbReference type="AlphaFoldDB" id="A0A7G9WBV7"/>
<evidence type="ECO:0000313" key="4">
    <source>
        <dbReference type="Proteomes" id="UP000516160"/>
    </source>
</evidence>
<protein>
    <submittedName>
        <fullName evidence="3">SpoIVB peptidase</fullName>
        <ecNumber evidence="3">3.4.21.116</ecNumber>
    </submittedName>
</protein>
<dbReference type="NCBIfam" id="TIGR02860">
    <property type="entry name" value="spore_IV_B"/>
    <property type="match status" value="1"/>
</dbReference>
<sequence length="435" mass="47544">MQKEGENMNMKKLLGIILACVIAAIALSAPMRTFYRFPDNVQMFSGEEHFFELGLPLGVTASNKGENIFINGISVKEESVTIDTSQGINLKPENLGKHEIQFNLFGVIPIKRMSVEVVPPVKVYPGGDSIGVKISQQGVLVVGLDKITTTNGETEPAKKAGIEVGDTILKINGEEVSDVDSAAVYIEDFGAKGEELQFTIRRKDKIFDIKVAPQKCTKTNTYRIGLFIKDSTAGVGTMTFIDPKSRTYGALGHIIADSTTQEAIDLDHGRIMESTITGIVPGQRGNPGEKRGTLKYNSRFEGDIKINSQFGIFGKLKDTNKLTEKELMPIALKHQIKTGPAHIMTVVDGDKVEKFDIEIQKILIQNNPAPKGMVIKVTDERLIEKSGGIVQGMSGSPIIQDGKIVGAVTHVFVNDPTKGYACFIEWMILESNMLD</sequence>
<dbReference type="SUPFAM" id="SSF50156">
    <property type="entry name" value="PDZ domain-like"/>
    <property type="match status" value="1"/>
</dbReference>
<dbReference type="Gene3D" id="2.30.42.10">
    <property type="match status" value="1"/>
</dbReference>
<dbReference type="EC" id="3.4.21.116" evidence="3"/>
<feature type="domain" description="Peptidase S55" evidence="2">
    <location>
        <begin position="205"/>
        <end position="435"/>
    </location>
</feature>
<proteinExistence type="predicted"/>
<dbReference type="RefSeq" id="WP_213166563.1">
    <property type="nucleotide sequence ID" value="NZ_CP058559.1"/>
</dbReference>
<dbReference type="Proteomes" id="UP000516160">
    <property type="component" value="Chromosome"/>
</dbReference>
<feature type="domain" description="PDZ" evidence="1">
    <location>
        <begin position="120"/>
        <end position="179"/>
    </location>
</feature>
<dbReference type="PROSITE" id="PS50106">
    <property type="entry name" value="PDZ"/>
    <property type="match status" value="1"/>
</dbReference>
<reference evidence="3 4" key="1">
    <citation type="submission" date="2020-07" db="EMBL/GenBank/DDBJ databases">
        <title>Alkalicella. sp. LB2 genome.</title>
        <authorList>
            <person name="Postec A."/>
            <person name="Quemeneur M."/>
        </authorList>
    </citation>
    <scope>NUCLEOTIDE SEQUENCE [LARGE SCALE GENOMIC DNA]</scope>
    <source>
        <strain evidence="3 4">LB2</strain>
    </source>
</reference>
<dbReference type="PROSITE" id="PS51494">
    <property type="entry name" value="SPOIVB"/>
    <property type="match status" value="1"/>
</dbReference>
<evidence type="ECO:0000259" key="1">
    <source>
        <dbReference type="PROSITE" id="PS50106"/>
    </source>
</evidence>
<accession>A0A7G9WBV7</accession>
<dbReference type="InterPro" id="IPR014219">
    <property type="entry name" value="SpoIVB"/>
</dbReference>
<name>A0A7G9WBV7_ALKCA</name>
<dbReference type="Pfam" id="PF13180">
    <property type="entry name" value="PDZ_2"/>
    <property type="match status" value="1"/>
</dbReference>
<dbReference type="Pfam" id="PF05580">
    <property type="entry name" value="Peptidase_S55"/>
    <property type="match status" value="1"/>
</dbReference>
<dbReference type="InterPro" id="IPR001478">
    <property type="entry name" value="PDZ"/>
</dbReference>
<dbReference type="GO" id="GO:0016787">
    <property type="term" value="F:hydrolase activity"/>
    <property type="evidence" value="ECO:0007669"/>
    <property type="project" value="UniProtKB-KW"/>
</dbReference>
<dbReference type="InterPro" id="IPR036034">
    <property type="entry name" value="PDZ_sf"/>
</dbReference>
<evidence type="ECO:0000313" key="3">
    <source>
        <dbReference type="EMBL" id="QNO16169.1"/>
    </source>
</evidence>
<dbReference type="InterPro" id="IPR008763">
    <property type="entry name" value="Peptidase_S55"/>
</dbReference>
<keyword evidence="3" id="KW-0378">Hydrolase</keyword>
<evidence type="ECO:0000259" key="2">
    <source>
        <dbReference type="PROSITE" id="PS51494"/>
    </source>
</evidence>
<organism evidence="3 4">
    <name type="scientific">Alkalicella caledoniensis</name>
    <dbReference type="NCBI Taxonomy" id="2731377"/>
    <lineage>
        <taxon>Bacteria</taxon>
        <taxon>Bacillati</taxon>
        <taxon>Bacillota</taxon>
        <taxon>Clostridia</taxon>
        <taxon>Eubacteriales</taxon>
        <taxon>Proteinivoracaceae</taxon>
        <taxon>Alkalicella</taxon>
    </lineage>
</organism>
<gene>
    <name evidence="3" type="primary">spoIVB</name>
    <name evidence="3" type="ORF">HYG86_16010</name>
</gene>
<keyword evidence="4" id="KW-1185">Reference proteome</keyword>
<dbReference type="EMBL" id="CP058559">
    <property type="protein sequence ID" value="QNO16169.1"/>
    <property type="molecule type" value="Genomic_DNA"/>
</dbReference>
<dbReference type="SMART" id="SM00228">
    <property type="entry name" value="PDZ"/>
    <property type="match status" value="1"/>
</dbReference>
<dbReference type="KEGG" id="acae:HYG86_16010"/>